<gene>
    <name evidence="1" type="ORF">TDIB3V08_LOCUS3141</name>
</gene>
<name>A0A7R8VEU0_TIMDO</name>
<proteinExistence type="predicted"/>
<reference evidence="1" key="1">
    <citation type="submission" date="2020-11" db="EMBL/GenBank/DDBJ databases">
        <authorList>
            <person name="Tran Van P."/>
        </authorList>
    </citation>
    <scope>NUCLEOTIDE SEQUENCE</scope>
</reference>
<dbReference type="EMBL" id="OA565343">
    <property type="protein sequence ID" value="CAD7196812.1"/>
    <property type="molecule type" value="Genomic_DNA"/>
</dbReference>
<dbReference type="AlphaFoldDB" id="A0A7R8VEU0"/>
<evidence type="ECO:0000313" key="1">
    <source>
        <dbReference type="EMBL" id="CAD7196812.1"/>
    </source>
</evidence>
<accession>A0A7R8VEU0</accession>
<protein>
    <submittedName>
        <fullName evidence="1">Uncharacterized protein</fullName>
    </submittedName>
</protein>
<organism evidence="1">
    <name type="scientific">Timema douglasi</name>
    <name type="common">Walking stick</name>
    <dbReference type="NCBI Taxonomy" id="61478"/>
    <lineage>
        <taxon>Eukaryota</taxon>
        <taxon>Metazoa</taxon>
        <taxon>Ecdysozoa</taxon>
        <taxon>Arthropoda</taxon>
        <taxon>Hexapoda</taxon>
        <taxon>Insecta</taxon>
        <taxon>Pterygota</taxon>
        <taxon>Neoptera</taxon>
        <taxon>Polyneoptera</taxon>
        <taxon>Phasmatodea</taxon>
        <taxon>Timematodea</taxon>
        <taxon>Timematoidea</taxon>
        <taxon>Timematidae</taxon>
        <taxon>Timema</taxon>
    </lineage>
</organism>
<sequence>MEEIVKELKEVKRVLNTYKMSTDTWTDLLQEEASVDRGLPQMPRVPPAALVIRAQPHRHKKCAKASVGCWGERAGFPHDCSVSAALVQLYSDSAMRNSCESQPLEEWQHYWAW</sequence>